<dbReference type="SUPFAM" id="SSF48452">
    <property type="entry name" value="TPR-like"/>
    <property type="match status" value="2"/>
</dbReference>
<evidence type="ECO:0000313" key="3">
    <source>
        <dbReference type="Proteomes" id="UP001215280"/>
    </source>
</evidence>
<dbReference type="Pfam" id="PF08238">
    <property type="entry name" value="Sel1"/>
    <property type="match status" value="5"/>
</dbReference>
<sequence>MALLSSLGGSLLTHFLQKGNAVDLEHAIEIFRECLALHDTSDPGDGDLSNTVAAEVRSQLQKEEATVIDDTQHHGEPLELRLGLSADRGRILNNLATAVRIRFDRGGDPKDIDEAVGLHRDALELHIPPHPDHSISLNNLASAVRARFQKKGDTSDMHEAIDLYREALQLVPTPHPDHIWSLKNLASALGVRFLQQGDPRDIDGAIELHREALRLCPVPHKDHFTSLDNLAGLVHTRFERGRNPKDMDEVVELHRQMLELHPAPHPYHISSLNNLANAVRARFLEQRDPKDIDEAINLHREALELVPAPHPHNSCLLNNLGMSFRLRFGQQGDSKDIDEAIELHREASDLHTTPNPQRGSFLSNLSMAVLVRFHQRGDPKDIDEAIELAREALELHIFPRPDRGILIKNLANAVLAQFEQQGHPKDIDEAIKLYREVVELCAAPHPEYSASLDRLGGALLIRFLHQGDSKDIDETIKLYRQVMELQVAPRPSRGGPLNNLAVSLKTRFEQRGDPKDIDEGIRLLREALRLYPAPLQDRSTYLDNLASIVRTRFLQQKDPHDIDEAIELHRQALELRVPPHPEHGVSLHNLALAVRNRFEQHGDLQDIDETIELHRKALQLHAAPHSRHASTYLASSPLSCFHSANQWAEFATKHDHTSCLDAYRTSISLLPRLAAFHLDIMSRQQMLTMSDITSLASTSATYAISLGQTEVAVEFLEASRSVFWTQALHLRTPLDKLTRIRPDLATKLGQLSRQLEHSSFRDTSRNLLADPQHKAISMEVEAAQCRQLNENWEEIIKSVRMLSGFEDFMLPKSIASLRQAAISGPIIILVAGESRSSALIVTLSQKIQCVPLPHINRGPDQSELEGRLFGAREGDKNLTPDDTFRAFLAELWRELVKPVFDILKLKKSAEPPRLWWCPTGPFAFLPIHAAGIYTDNNAECVADYIVPSYTPTLTALLAIPTQTAPLFKFTTVIESNAPNCSPLPGTKAELQRILDRVPTQWLTILSNTTGATVIHHLHDSSIVHFACHGVQDSRNPLDSGLMLSDGRFKVSLIMQNSSGQMINSMSLAFLSACETAKGDQRTPDESMHLAATLLFAGFRGVVATMWTMDDKDGPNIADTFYEHLFEGCDAKSSPPVLPNLTNTARALHLAVMKLRKDPGMTFQRWVPFVHYGL</sequence>
<feature type="domain" description="CHAT" evidence="1">
    <location>
        <begin position="886"/>
        <end position="1172"/>
    </location>
</feature>
<accession>A0AAD7MFK0</accession>
<dbReference type="SUPFAM" id="SSF81901">
    <property type="entry name" value="HCP-like"/>
    <property type="match status" value="1"/>
</dbReference>
<reference evidence="2" key="1">
    <citation type="submission" date="2023-03" db="EMBL/GenBank/DDBJ databases">
        <title>Massive genome expansion in bonnet fungi (Mycena s.s.) driven by repeated elements and novel gene families across ecological guilds.</title>
        <authorList>
            <consortium name="Lawrence Berkeley National Laboratory"/>
            <person name="Harder C.B."/>
            <person name="Miyauchi S."/>
            <person name="Viragh M."/>
            <person name="Kuo A."/>
            <person name="Thoen E."/>
            <person name="Andreopoulos B."/>
            <person name="Lu D."/>
            <person name="Skrede I."/>
            <person name="Drula E."/>
            <person name="Henrissat B."/>
            <person name="Morin E."/>
            <person name="Kohler A."/>
            <person name="Barry K."/>
            <person name="LaButti K."/>
            <person name="Morin E."/>
            <person name="Salamov A."/>
            <person name="Lipzen A."/>
            <person name="Mereny Z."/>
            <person name="Hegedus B."/>
            <person name="Baldrian P."/>
            <person name="Stursova M."/>
            <person name="Weitz H."/>
            <person name="Taylor A."/>
            <person name="Grigoriev I.V."/>
            <person name="Nagy L.G."/>
            <person name="Martin F."/>
            <person name="Kauserud H."/>
        </authorList>
    </citation>
    <scope>NUCLEOTIDE SEQUENCE</scope>
    <source>
        <strain evidence="2">CBHHK188m</strain>
    </source>
</reference>
<dbReference type="InterPro" id="IPR006597">
    <property type="entry name" value="Sel1-like"/>
</dbReference>
<dbReference type="EMBL" id="JARJLG010000356">
    <property type="protein sequence ID" value="KAJ7715078.1"/>
    <property type="molecule type" value="Genomic_DNA"/>
</dbReference>
<dbReference type="PANTHER" id="PTHR19959">
    <property type="entry name" value="KINESIN LIGHT CHAIN"/>
    <property type="match status" value="1"/>
</dbReference>
<evidence type="ECO:0000259" key="1">
    <source>
        <dbReference type="Pfam" id="PF12770"/>
    </source>
</evidence>
<comment type="caution">
    <text evidence="2">The sequence shown here is derived from an EMBL/GenBank/DDBJ whole genome shotgun (WGS) entry which is preliminary data.</text>
</comment>
<name>A0AAD7MFK0_9AGAR</name>
<dbReference type="Proteomes" id="UP001215280">
    <property type="component" value="Unassembled WGS sequence"/>
</dbReference>
<dbReference type="PANTHER" id="PTHR19959:SF119">
    <property type="entry name" value="FUNGAL LIPASE-LIKE DOMAIN-CONTAINING PROTEIN"/>
    <property type="match status" value="1"/>
</dbReference>
<dbReference type="Gene3D" id="1.25.40.10">
    <property type="entry name" value="Tetratricopeptide repeat domain"/>
    <property type="match status" value="4"/>
</dbReference>
<gene>
    <name evidence="2" type="ORF">DFH07DRAFT_934486</name>
</gene>
<evidence type="ECO:0000313" key="2">
    <source>
        <dbReference type="EMBL" id="KAJ7715078.1"/>
    </source>
</evidence>
<dbReference type="InterPro" id="IPR011990">
    <property type="entry name" value="TPR-like_helical_dom_sf"/>
</dbReference>
<organism evidence="2 3">
    <name type="scientific">Mycena maculata</name>
    <dbReference type="NCBI Taxonomy" id="230809"/>
    <lineage>
        <taxon>Eukaryota</taxon>
        <taxon>Fungi</taxon>
        <taxon>Dikarya</taxon>
        <taxon>Basidiomycota</taxon>
        <taxon>Agaricomycotina</taxon>
        <taxon>Agaricomycetes</taxon>
        <taxon>Agaricomycetidae</taxon>
        <taxon>Agaricales</taxon>
        <taxon>Marasmiineae</taxon>
        <taxon>Mycenaceae</taxon>
        <taxon>Mycena</taxon>
    </lineage>
</organism>
<dbReference type="InterPro" id="IPR024983">
    <property type="entry name" value="CHAT_dom"/>
</dbReference>
<dbReference type="AlphaFoldDB" id="A0AAD7MFK0"/>
<dbReference type="Pfam" id="PF12770">
    <property type="entry name" value="CHAT"/>
    <property type="match status" value="1"/>
</dbReference>
<dbReference type="Pfam" id="PF13374">
    <property type="entry name" value="TPR_10"/>
    <property type="match status" value="1"/>
</dbReference>
<keyword evidence="3" id="KW-1185">Reference proteome</keyword>
<proteinExistence type="predicted"/>
<protein>
    <submittedName>
        <fullName evidence="2">Tetratricopeptide repeat-containing protein</fullName>
    </submittedName>
</protein>